<feature type="compositionally biased region" description="Pro residues" evidence="1">
    <location>
        <begin position="18"/>
        <end position="27"/>
    </location>
</feature>
<comment type="caution">
    <text evidence="2">The sequence shown here is derived from an EMBL/GenBank/DDBJ whole genome shotgun (WGS) entry which is preliminary data.</text>
</comment>
<accession>A0AAV4EQN6</accession>
<reference evidence="2 3" key="1">
    <citation type="journal article" date="2021" name="Elife">
        <title>Chloroplast acquisition without the gene transfer in kleptoplastic sea slugs, Plakobranchus ocellatus.</title>
        <authorList>
            <person name="Maeda T."/>
            <person name="Takahashi S."/>
            <person name="Yoshida T."/>
            <person name="Shimamura S."/>
            <person name="Takaki Y."/>
            <person name="Nagai Y."/>
            <person name="Toyoda A."/>
            <person name="Suzuki Y."/>
            <person name="Arimoto A."/>
            <person name="Ishii H."/>
            <person name="Satoh N."/>
            <person name="Nishiyama T."/>
            <person name="Hasebe M."/>
            <person name="Maruyama T."/>
            <person name="Minagawa J."/>
            <person name="Obokata J."/>
            <person name="Shigenobu S."/>
        </authorList>
    </citation>
    <scope>NUCLEOTIDE SEQUENCE [LARGE SCALE GENOMIC DNA]</scope>
</reference>
<evidence type="ECO:0000313" key="2">
    <source>
        <dbReference type="EMBL" id="GFR62778.1"/>
    </source>
</evidence>
<organism evidence="2 3">
    <name type="scientific">Elysia marginata</name>
    <dbReference type="NCBI Taxonomy" id="1093978"/>
    <lineage>
        <taxon>Eukaryota</taxon>
        <taxon>Metazoa</taxon>
        <taxon>Spiralia</taxon>
        <taxon>Lophotrochozoa</taxon>
        <taxon>Mollusca</taxon>
        <taxon>Gastropoda</taxon>
        <taxon>Heterobranchia</taxon>
        <taxon>Euthyneura</taxon>
        <taxon>Panpulmonata</taxon>
        <taxon>Sacoglossa</taxon>
        <taxon>Placobranchoidea</taxon>
        <taxon>Plakobranchidae</taxon>
        <taxon>Elysia</taxon>
    </lineage>
</organism>
<proteinExistence type="predicted"/>
<sequence>MTVGRQIHKDPPHDHLRPPPPPPPPTPSWIVSCWNVRNMCETFKSVQNAQEMENTICAHLVAEKPIRRSPDRKKKRLATREVILYYKGDHQTPREGVIFHAEQPGSGDNKTKRVATTRRAHDFGVVCH</sequence>
<protein>
    <submittedName>
        <fullName evidence="2">Uncharacterized protein</fullName>
    </submittedName>
</protein>
<name>A0AAV4EQN6_9GAST</name>
<evidence type="ECO:0000256" key="1">
    <source>
        <dbReference type="SAM" id="MobiDB-lite"/>
    </source>
</evidence>
<dbReference type="AlphaFoldDB" id="A0AAV4EQN6"/>
<keyword evidence="3" id="KW-1185">Reference proteome</keyword>
<dbReference type="EMBL" id="BMAT01003811">
    <property type="protein sequence ID" value="GFR62778.1"/>
    <property type="molecule type" value="Genomic_DNA"/>
</dbReference>
<feature type="region of interest" description="Disordered" evidence="1">
    <location>
        <begin position="1"/>
        <end position="28"/>
    </location>
</feature>
<dbReference type="Proteomes" id="UP000762676">
    <property type="component" value="Unassembled WGS sequence"/>
</dbReference>
<feature type="compositionally biased region" description="Basic and acidic residues" evidence="1">
    <location>
        <begin position="7"/>
        <end position="17"/>
    </location>
</feature>
<evidence type="ECO:0000313" key="3">
    <source>
        <dbReference type="Proteomes" id="UP000762676"/>
    </source>
</evidence>
<gene>
    <name evidence="2" type="ORF">ElyMa_001879700</name>
</gene>
<dbReference type="PROSITE" id="PS51257">
    <property type="entry name" value="PROKAR_LIPOPROTEIN"/>
    <property type="match status" value="1"/>
</dbReference>